<dbReference type="InterPro" id="IPR036890">
    <property type="entry name" value="HATPase_C_sf"/>
</dbReference>
<dbReference type="CDD" id="cd16935">
    <property type="entry name" value="HATPase_AgrC-ComD-like"/>
    <property type="match status" value="1"/>
</dbReference>
<feature type="transmembrane region" description="Helical" evidence="1">
    <location>
        <begin position="130"/>
        <end position="149"/>
    </location>
</feature>
<dbReference type="GO" id="GO:0016301">
    <property type="term" value="F:kinase activity"/>
    <property type="evidence" value="ECO:0007669"/>
    <property type="project" value="UniProtKB-KW"/>
</dbReference>
<feature type="transmembrane region" description="Helical" evidence="1">
    <location>
        <begin position="161"/>
        <end position="181"/>
    </location>
</feature>
<dbReference type="Pfam" id="PF14501">
    <property type="entry name" value="HATPase_c_5"/>
    <property type="match status" value="1"/>
</dbReference>
<protein>
    <submittedName>
        <fullName evidence="3">Sensor histidine kinase</fullName>
    </submittedName>
</protein>
<feature type="transmembrane region" description="Helical" evidence="1">
    <location>
        <begin position="20"/>
        <end position="40"/>
    </location>
</feature>
<keyword evidence="1" id="KW-0472">Membrane</keyword>
<accession>A0A9P1P8B5</accession>
<evidence type="ECO:0000256" key="1">
    <source>
        <dbReference type="SAM" id="Phobius"/>
    </source>
</evidence>
<reference evidence="4" key="1">
    <citation type="submission" date="2015-01" db="EMBL/GenBank/DDBJ databases">
        <authorList>
            <person name="Aslett A.Martin."/>
            <person name="De Silva Nishadi"/>
        </authorList>
    </citation>
    <scope>NUCLEOTIDE SEQUENCE [LARGE SCALE GENOMIC DNA]</scope>
    <source>
        <strain evidence="4">UMC4404</strain>
    </source>
</reference>
<dbReference type="AlphaFoldDB" id="A0A9P1P8B5"/>
<dbReference type="PANTHER" id="PTHR40448:SF1">
    <property type="entry name" value="TWO-COMPONENT SENSOR HISTIDINE KINASE"/>
    <property type="match status" value="1"/>
</dbReference>
<evidence type="ECO:0000313" key="4">
    <source>
        <dbReference type="Proteomes" id="UP000049685"/>
    </source>
</evidence>
<dbReference type="Gene3D" id="3.30.565.10">
    <property type="entry name" value="Histidine kinase-like ATPase, C-terminal domain"/>
    <property type="match status" value="1"/>
</dbReference>
<comment type="caution">
    <text evidence="3">The sequence shown here is derived from an EMBL/GenBank/DDBJ whole genome shotgun (WGS) entry which is preliminary data.</text>
</comment>
<sequence>MLSIIILPFLVHLINMHNTSMYISISTTISIIIVCIYIFYFRIKSNIILMGFTILKYSLYGTLIAYVLNQIIFREGIVFIYSQRNITNNNFELDIIILLISISIFIFMEYKFIRDRIKNKYVYLNKQYRYSIYATISYCIDNIFISYFIRLIFSEKYSTNLFVYVIVYAVISELIMENILVKAELSYTKYNLECIEKQLDNQVNHYKIYNNYIKGIRRISHDIKWHKEILKKLMKNKNYDDAQKFVDGLDEYIESYEYNSICENVVVDSIIKNTIEICKSDNINFSYNISIGQDIIIKNIHLSIIFNNLLDNAIEACNNIKNREINKYIKLNAKVVNGNLVCSIENSKINKVEVDKHMKFKTLKKDKINHGIGIENLKITISKYDGIIDFMINENSFKVNFIIPL</sequence>
<feature type="domain" description="Sensor histidine kinase NatK-like C-terminal" evidence="2">
    <location>
        <begin position="299"/>
        <end position="404"/>
    </location>
</feature>
<dbReference type="EMBL" id="CDNY01000029">
    <property type="protein sequence ID" value="CEN31844.1"/>
    <property type="molecule type" value="Genomic_DNA"/>
</dbReference>
<feature type="transmembrane region" description="Helical" evidence="1">
    <location>
        <begin position="93"/>
        <end position="110"/>
    </location>
</feature>
<feature type="transmembrane region" description="Helical" evidence="1">
    <location>
        <begin position="47"/>
        <end position="73"/>
    </location>
</feature>
<dbReference type="PANTHER" id="PTHR40448">
    <property type="entry name" value="TWO-COMPONENT SENSOR HISTIDINE KINASE"/>
    <property type="match status" value="1"/>
</dbReference>
<dbReference type="RefSeq" id="WP_057559402.1">
    <property type="nucleotide sequence ID" value="NZ_CDNY01000029.1"/>
</dbReference>
<dbReference type="GO" id="GO:0042802">
    <property type="term" value="F:identical protein binding"/>
    <property type="evidence" value="ECO:0007669"/>
    <property type="project" value="TreeGrafter"/>
</dbReference>
<keyword evidence="3" id="KW-0418">Kinase</keyword>
<organism evidence="3 4">
    <name type="scientific">Paraclostridium sordellii</name>
    <name type="common">Clostridium sordellii</name>
    <dbReference type="NCBI Taxonomy" id="1505"/>
    <lineage>
        <taxon>Bacteria</taxon>
        <taxon>Bacillati</taxon>
        <taxon>Bacillota</taxon>
        <taxon>Clostridia</taxon>
        <taxon>Peptostreptococcales</taxon>
        <taxon>Peptostreptococcaceae</taxon>
        <taxon>Paraclostridium</taxon>
    </lineage>
</organism>
<keyword evidence="1" id="KW-0812">Transmembrane</keyword>
<dbReference type="Proteomes" id="UP000049685">
    <property type="component" value="Unassembled WGS sequence"/>
</dbReference>
<evidence type="ECO:0000313" key="3">
    <source>
        <dbReference type="EMBL" id="CEN31844.1"/>
    </source>
</evidence>
<keyword evidence="3" id="KW-0808">Transferase</keyword>
<dbReference type="SUPFAM" id="SSF55874">
    <property type="entry name" value="ATPase domain of HSP90 chaperone/DNA topoisomerase II/histidine kinase"/>
    <property type="match status" value="1"/>
</dbReference>
<proteinExistence type="predicted"/>
<dbReference type="InterPro" id="IPR032834">
    <property type="entry name" value="NatK-like_C"/>
</dbReference>
<gene>
    <name evidence="3" type="ORF">UMC4404_30301</name>
</gene>
<keyword evidence="1" id="KW-1133">Transmembrane helix</keyword>
<name>A0A9P1P8B5_PARSO</name>
<evidence type="ECO:0000259" key="2">
    <source>
        <dbReference type="Pfam" id="PF14501"/>
    </source>
</evidence>